<evidence type="ECO:0000256" key="2">
    <source>
        <dbReference type="ARBA" id="ARBA00022475"/>
    </source>
</evidence>
<dbReference type="EMBL" id="CP014989">
    <property type="protein sequence ID" value="ANS78272.1"/>
    <property type="molecule type" value="Genomic_DNA"/>
</dbReference>
<evidence type="ECO:0000256" key="6">
    <source>
        <dbReference type="ARBA" id="ARBA00023136"/>
    </source>
</evidence>
<keyword evidence="12" id="KW-1185">Reference proteome</keyword>
<evidence type="ECO:0000256" key="5">
    <source>
        <dbReference type="ARBA" id="ARBA00022989"/>
    </source>
</evidence>
<evidence type="ECO:0000313" key="12">
    <source>
        <dbReference type="Proteomes" id="UP000092482"/>
    </source>
</evidence>
<keyword evidence="5 9" id="KW-1133">Transmembrane helix</keyword>
<proteinExistence type="predicted"/>
<dbReference type="PANTHER" id="PTHR37820">
    <property type="entry name" value="CELL DIVISION PROTEIN DIVIB"/>
    <property type="match status" value="1"/>
</dbReference>
<dbReference type="KEGG" id="serj:SGUI_0876"/>
<dbReference type="Gene3D" id="3.10.20.310">
    <property type="entry name" value="membrane protein fhac"/>
    <property type="match status" value="1"/>
</dbReference>
<evidence type="ECO:0000256" key="8">
    <source>
        <dbReference type="SAM" id="MobiDB-lite"/>
    </source>
</evidence>
<evidence type="ECO:0000256" key="3">
    <source>
        <dbReference type="ARBA" id="ARBA00022618"/>
    </source>
</evidence>
<dbReference type="PANTHER" id="PTHR37820:SF1">
    <property type="entry name" value="CELL DIVISION PROTEIN FTSQ"/>
    <property type="match status" value="1"/>
</dbReference>
<protein>
    <submittedName>
        <fullName evidence="11">Cell division protein FtsQ</fullName>
    </submittedName>
</protein>
<dbReference type="RefSeq" id="WP_157621737.1">
    <property type="nucleotide sequence ID" value="NZ_CP014989.1"/>
</dbReference>
<evidence type="ECO:0000259" key="10">
    <source>
        <dbReference type="PROSITE" id="PS51779"/>
    </source>
</evidence>
<dbReference type="InterPro" id="IPR013685">
    <property type="entry name" value="POTRA_FtsQ_type"/>
</dbReference>
<evidence type="ECO:0000256" key="1">
    <source>
        <dbReference type="ARBA" id="ARBA00004370"/>
    </source>
</evidence>
<keyword evidence="3 11" id="KW-0132">Cell division</keyword>
<dbReference type="AlphaFoldDB" id="A0A1B1NA05"/>
<sequence>MRFHLPWRGRRGAAAGRGRSRRSTRRRSRIGRRALLTWGALVLGAAAAMVFLFYFSAAFVVKDVQATGAREEVAESALQHAQIPHGRPLARVSEGRVRERVLEDPRIESVEVERDWPSSVTVAVTEREPAVALRGDGSTWLADDAGVVYEEVEDPSNKLPIISVRTDPTELDAATVTGLAELWRMRPDPDTLEGDLGAPSVGRDGSIEMDLGQVTLLWGPPTDNEKKWNVVTALVGQDTIDPQGALAMTIDVRVPGTPVVSGLPEATG</sequence>
<keyword evidence="4 9" id="KW-0812">Transmembrane</keyword>
<evidence type="ECO:0000256" key="4">
    <source>
        <dbReference type="ARBA" id="ARBA00022692"/>
    </source>
</evidence>
<comment type="subcellular location">
    <subcellularLocation>
        <location evidence="1">Membrane</location>
    </subcellularLocation>
</comment>
<gene>
    <name evidence="11" type="ORF">SGUI_0876</name>
</gene>
<evidence type="ECO:0000256" key="7">
    <source>
        <dbReference type="ARBA" id="ARBA00023306"/>
    </source>
</evidence>
<dbReference type="GO" id="GO:0051301">
    <property type="term" value="P:cell division"/>
    <property type="evidence" value="ECO:0007669"/>
    <property type="project" value="UniProtKB-KW"/>
</dbReference>
<dbReference type="PROSITE" id="PS51779">
    <property type="entry name" value="POTRA"/>
    <property type="match status" value="1"/>
</dbReference>
<feature type="transmembrane region" description="Helical" evidence="9">
    <location>
        <begin position="35"/>
        <end position="55"/>
    </location>
</feature>
<dbReference type="OrthoDB" id="9790760at2"/>
<dbReference type="GO" id="GO:0005886">
    <property type="term" value="C:plasma membrane"/>
    <property type="evidence" value="ECO:0007669"/>
    <property type="project" value="TreeGrafter"/>
</dbReference>
<feature type="region of interest" description="Disordered" evidence="8">
    <location>
        <begin position="1"/>
        <end position="26"/>
    </location>
</feature>
<accession>A0A1B1NA05</accession>
<dbReference type="InterPro" id="IPR050487">
    <property type="entry name" value="FtsQ_DivIB"/>
</dbReference>
<dbReference type="Pfam" id="PF08478">
    <property type="entry name" value="POTRA_1"/>
    <property type="match status" value="1"/>
</dbReference>
<dbReference type="Proteomes" id="UP000092482">
    <property type="component" value="Chromosome"/>
</dbReference>
<keyword evidence="7" id="KW-0131">Cell cycle</keyword>
<evidence type="ECO:0000313" key="11">
    <source>
        <dbReference type="EMBL" id="ANS78272.1"/>
    </source>
</evidence>
<feature type="compositionally biased region" description="Basic residues" evidence="8">
    <location>
        <begin position="1"/>
        <end position="11"/>
    </location>
</feature>
<dbReference type="STRING" id="1758689.SGUI_0876"/>
<name>A0A1B1NA05_9MICO</name>
<evidence type="ECO:0000256" key="9">
    <source>
        <dbReference type="SAM" id="Phobius"/>
    </source>
</evidence>
<organism evidence="11 12">
    <name type="scientific">Serinicoccus hydrothermalis</name>
    <dbReference type="NCBI Taxonomy" id="1758689"/>
    <lineage>
        <taxon>Bacteria</taxon>
        <taxon>Bacillati</taxon>
        <taxon>Actinomycetota</taxon>
        <taxon>Actinomycetes</taxon>
        <taxon>Micrococcales</taxon>
        <taxon>Ornithinimicrobiaceae</taxon>
        <taxon>Serinicoccus</taxon>
    </lineage>
</organism>
<keyword evidence="6 9" id="KW-0472">Membrane</keyword>
<keyword evidence="2" id="KW-1003">Cell membrane</keyword>
<feature type="domain" description="POTRA" evidence="10">
    <location>
        <begin position="59"/>
        <end position="127"/>
    </location>
</feature>
<dbReference type="InterPro" id="IPR034746">
    <property type="entry name" value="POTRA"/>
</dbReference>
<reference evidence="11 12" key="1">
    <citation type="submission" date="2016-03" db="EMBL/GenBank/DDBJ databases">
        <title>Shallow-sea hydrothermal system.</title>
        <authorList>
            <person name="Tang K."/>
        </authorList>
    </citation>
    <scope>NUCLEOTIDE SEQUENCE [LARGE SCALE GENOMIC DNA]</scope>
    <source>
        <strain evidence="11 12">JLT9</strain>
    </source>
</reference>